<evidence type="ECO:0000259" key="6">
    <source>
        <dbReference type="Pfam" id="PF05199"/>
    </source>
</evidence>
<keyword evidence="3" id="KW-0274">FAD</keyword>
<dbReference type="OrthoDB" id="9798604at2"/>
<evidence type="ECO:0000256" key="1">
    <source>
        <dbReference type="ARBA" id="ARBA00010790"/>
    </source>
</evidence>
<dbReference type="GO" id="GO:0016614">
    <property type="term" value="F:oxidoreductase activity, acting on CH-OH group of donors"/>
    <property type="evidence" value="ECO:0007669"/>
    <property type="project" value="InterPro"/>
</dbReference>
<dbReference type="GO" id="GO:0050660">
    <property type="term" value="F:flavin adenine dinucleotide binding"/>
    <property type="evidence" value="ECO:0007669"/>
    <property type="project" value="InterPro"/>
</dbReference>
<sequence length="592" mass="64572">MRDVIVAGAGGGGPVVAKELASRGLDVLVLEAGRVYDDPENQWSRYENDCNNPADGYFRFGPSDRFEQPPWFRELPQYSYIFQLAGSGGTTQHYFGNSPRAMPGVFIDYTGPDRDAYDVAHLFPFGYRDLIPYYEWVEATLPVQTAAMGTKESVFYRGCERLGLPVNTTKDILRDSFRPQENAILQPGGTAGRTNDDSRLRFPEATGCTFCGYCFQGCFEPRQAPRNLKAKRQTDNSYLPMMLTADLWAPSGRRATLVADAFVTKVLTERRGGSTVARGLRWRDTQTGTEHEETASVVVLAGGCTENPRLWLNSGLPNPNGWVGHGYTDHAIDWLIGSFDEYTGNSKGASSAARADFPGYGAIEQVGLPPALQALTMGLSDSGVRGAYDNGRGPVGAWDGRAGRVVGTELKDILADVDRLVNILVLTDDDVEPDNRVARSILPPDEHGPIPKVIFEHRGRSARTRRNREYLCARAAAVLRAAGARTVLRMDFPPVPLHVHSTLRMGTDPADSVLGPYAEARWVDRLFVGDNSALANSLGGPNPTLTAQAVATRTAEHIFTKYFGGAPWTSSESPVSSLDDRVTRGILDGAFG</sequence>
<dbReference type="Pfam" id="PF00732">
    <property type="entry name" value="GMC_oxred_N"/>
    <property type="match status" value="1"/>
</dbReference>
<evidence type="ECO:0000256" key="3">
    <source>
        <dbReference type="ARBA" id="ARBA00022827"/>
    </source>
</evidence>
<dbReference type="AlphaFoldDB" id="A0A1I0YZY9"/>
<evidence type="ECO:0000256" key="2">
    <source>
        <dbReference type="ARBA" id="ARBA00022630"/>
    </source>
</evidence>
<feature type="domain" description="Glucose-methanol-choline oxidoreductase N-terminal" evidence="5">
    <location>
        <begin position="205"/>
        <end position="331"/>
    </location>
</feature>
<dbReference type="STRING" id="490629.SAMN05216266_1063"/>
<dbReference type="EMBL" id="FOKG01000006">
    <property type="protein sequence ID" value="SFB18924.1"/>
    <property type="molecule type" value="Genomic_DNA"/>
</dbReference>
<protein>
    <submittedName>
        <fullName evidence="7">Choline dehydrogenase</fullName>
    </submittedName>
</protein>
<gene>
    <name evidence="7" type="ORF">SAMN05216266_1063</name>
</gene>
<evidence type="ECO:0000256" key="4">
    <source>
        <dbReference type="ARBA" id="ARBA00023002"/>
    </source>
</evidence>
<dbReference type="InterPro" id="IPR007867">
    <property type="entry name" value="GMC_OxRtase_C"/>
</dbReference>
<comment type="similarity">
    <text evidence="1">Belongs to the GMC oxidoreductase family.</text>
</comment>
<keyword evidence="4" id="KW-0560">Oxidoreductase</keyword>
<evidence type="ECO:0000313" key="8">
    <source>
        <dbReference type="Proteomes" id="UP000243799"/>
    </source>
</evidence>
<dbReference type="Pfam" id="PF05199">
    <property type="entry name" value="GMC_oxred_C"/>
    <property type="match status" value="1"/>
</dbReference>
<dbReference type="Proteomes" id="UP000243799">
    <property type="component" value="Unassembled WGS sequence"/>
</dbReference>
<dbReference type="Gene3D" id="3.50.50.60">
    <property type="entry name" value="FAD/NAD(P)-binding domain"/>
    <property type="match status" value="2"/>
</dbReference>
<reference evidence="8" key="1">
    <citation type="submission" date="2016-10" db="EMBL/GenBank/DDBJ databases">
        <authorList>
            <person name="Varghese N."/>
            <person name="Submissions S."/>
        </authorList>
    </citation>
    <scope>NUCLEOTIDE SEQUENCE [LARGE SCALE GENOMIC DNA]</scope>
    <source>
        <strain evidence="8">CGMCC 4.3568</strain>
    </source>
</reference>
<dbReference type="InterPro" id="IPR036188">
    <property type="entry name" value="FAD/NAD-bd_sf"/>
</dbReference>
<name>A0A1I0YZY9_9PSEU</name>
<organism evidence="7 8">
    <name type="scientific">Amycolatopsis marina</name>
    <dbReference type="NCBI Taxonomy" id="490629"/>
    <lineage>
        <taxon>Bacteria</taxon>
        <taxon>Bacillati</taxon>
        <taxon>Actinomycetota</taxon>
        <taxon>Actinomycetes</taxon>
        <taxon>Pseudonocardiales</taxon>
        <taxon>Pseudonocardiaceae</taxon>
        <taxon>Amycolatopsis</taxon>
    </lineage>
</organism>
<dbReference type="PANTHER" id="PTHR46056:SF12">
    <property type="entry name" value="LONG-CHAIN-ALCOHOL OXIDASE"/>
    <property type="match status" value="1"/>
</dbReference>
<feature type="domain" description="Glucose-methanol-choline oxidoreductase C-terminal" evidence="6">
    <location>
        <begin position="497"/>
        <end position="551"/>
    </location>
</feature>
<proteinExistence type="inferred from homology"/>
<dbReference type="SUPFAM" id="SSF51905">
    <property type="entry name" value="FAD/NAD(P)-binding domain"/>
    <property type="match status" value="1"/>
</dbReference>
<dbReference type="PANTHER" id="PTHR46056">
    <property type="entry name" value="LONG-CHAIN-ALCOHOL OXIDASE"/>
    <property type="match status" value="1"/>
</dbReference>
<evidence type="ECO:0000313" key="7">
    <source>
        <dbReference type="EMBL" id="SFB18924.1"/>
    </source>
</evidence>
<accession>A0A1I0YZY9</accession>
<dbReference type="RefSeq" id="WP_091672748.1">
    <property type="nucleotide sequence ID" value="NZ_FOKG01000006.1"/>
</dbReference>
<evidence type="ECO:0000259" key="5">
    <source>
        <dbReference type="Pfam" id="PF00732"/>
    </source>
</evidence>
<keyword evidence="8" id="KW-1185">Reference proteome</keyword>
<dbReference type="InterPro" id="IPR000172">
    <property type="entry name" value="GMC_OxRdtase_N"/>
</dbReference>
<keyword evidence="2" id="KW-0285">Flavoprotein</keyword>